<protein>
    <recommendedName>
        <fullName evidence="7">folate gamma-glutamyl hydrolase</fullName>
        <ecNumber evidence="7">3.4.19.9</ecNumber>
    </recommendedName>
</protein>
<feature type="active site" evidence="7">
    <location>
        <position position="246"/>
    </location>
</feature>
<evidence type="ECO:0000256" key="6">
    <source>
        <dbReference type="PIRSR" id="PIRSR615527-1"/>
    </source>
</evidence>
<dbReference type="OrthoDB" id="64220at2759"/>
<accession>A0A8B7YHG1</accession>
<dbReference type="OMA" id="EPVSSHF"/>
<evidence type="ECO:0000256" key="8">
    <source>
        <dbReference type="SAM" id="SignalP"/>
    </source>
</evidence>
<dbReference type="InterPro" id="IPR011697">
    <property type="entry name" value="Peptidase_C26"/>
</dbReference>
<sequence length="319" mass="36162">MIQQRSLSGMEFKITVFLSLTFCFVPTYALNDSPVIGVLSQSSGRSFKKYGDAYIAASYVKFLESAGARVVPILINQNDSYYEEMFASLNGVLFPGGGLNDPIHSGYGKAGKAFYELAVQSYKKHGDYFPIWATCLGMELLTQLTANKNVLTSTDAIDTSYPLQLTKDFHDSRLFRGVDQSVQNILSNEKVTYNNHHYGLTPTNFSMTTALKEFYRVLSTNVDSKGKTFISTIEAIYYPFYGVQFHPEKNLFEWKSKNINHSSDAVVVTQYFADFFVSEARKNYHSFSGETLDKYLIYNYSPVYTNGISSFEQCYFFKV</sequence>
<dbReference type="FunFam" id="3.40.50.880:FF:000024">
    <property type="entry name" value="Folate gamma-glutamyl hydrolase"/>
    <property type="match status" value="1"/>
</dbReference>
<keyword evidence="4 8" id="KW-0732">Signal</keyword>
<evidence type="ECO:0000256" key="3">
    <source>
        <dbReference type="ARBA" id="ARBA00022525"/>
    </source>
</evidence>
<dbReference type="SUPFAM" id="SSF52317">
    <property type="entry name" value="Class I glutamine amidotransferase-like"/>
    <property type="match status" value="1"/>
</dbReference>
<dbReference type="GO" id="GO:0005773">
    <property type="term" value="C:vacuole"/>
    <property type="evidence" value="ECO:0007669"/>
    <property type="project" value="TreeGrafter"/>
</dbReference>
<dbReference type="RefSeq" id="XP_022092688.1">
    <property type="nucleotide sequence ID" value="XM_022236996.1"/>
</dbReference>
<proteinExistence type="inferred from homology"/>
<dbReference type="EC" id="3.4.19.9" evidence="7"/>
<keyword evidence="9" id="KW-1185">Reference proteome</keyword>
<dbReference type="InterPro" id="IPR015527">
    <property type="entry name" value="Pept_C26_g-glut_hydrolase"/>
</dbReference>
<dbReference type="GO" id="GO:0005576">
    <property type="term" value="C:extracellular region"/>
    <property type="evidence" value="ECO:0007669"/>
    <property type="project" value="UniProtKB-SubCell"/>
</dbReference>
<feature type="active site" description="Nucleophile" evidence="6 7">
    <location>
        <position position="135"/>
    </location>
</feature>
<name>A0A8B7YHG1_ACAPL</name>
<evidence type="ECO:0000256" key="4">
    <source>
        <dbReference type="ARBA" id="ARBA00022729"/>
    </source>
</evidence>
<dbReference type="GO" id="GO:0046900">
    <property type="term" value="P:tetrahydrofolylpolyglutamate metabolic process"/>
    <property type="evidence" value="ECO:0007669"/>
    <property type="project" value="TreeGrafter"/>
</dbReference>
<reference evidence="10" key="1">
    <citation type="submission" date="2025-08" db="UniProtKB">
        <authorList>
            <consortium name="RefSeq"/>
        </authorList>
    </citation>
    <scope>IDENTIFICATION</scope>
</reference>
<keyword evidence="3" id="KW-0964">Secreted</keyword>
<organism evidence="9 10">
    <name type="scientific">Acanthaster planci</name>
    <name type="common">Crown-of-thorns starfish</name>
    <dbReference type="NCBI Taxonomy" id="133434"/>
    <lineage>
        <taxon>Eukaryota</taxon>
        <taxon>Metazoa</taxon>
        <taxon>Echinodermata</taxon>
        <taxon>Eleutherozoa</taxon>
        <taxon>Asterozoa</taxon>
        <taxon>Asteroidea</taxon>
        <taxon>Valvatacea</taxon>
        <taxon>Valvatida</taxon>
        <taxon>Acanthasteridae</taxon>
        <taxon>Acanthaster</taxon>
    </lineage>
</organism>
<dbReference type="Pfam" id="PF07722">
    <property type="entry name" value="Peptidase_C26"/>
    <property type="match status" value="1"/>
</dbReference>
<evidence type="ECO:0000256" key="5">
    <source>
        <dbReference type="ARBA" id="ARBA00022801"/>
    </source>
</evidence>
<gene>
    <name evidence="10" type="primary">LOC110980374</name>
</gene>
<feature type="chain" id="PRO_5034581245" description="folate gamma-glutamyl hydrolase" evidence="8">
    <location>
        <begin position="30"/>
        <end position="319"/>
    </location>
</feature>
<comment type="catalytic activity">
    <reaction evidence="7">
        <text>(6S)-5,6,7,8-tetrahydrofolyl-(gamma-L-Glu)(n) + (n-1) H2O = (6S)-5,6,7,8-tetrahydrofolate + (n-1) L-glutamate</text>
        <dbReference type="Rhea" id="RHEA:56784"/>
        <dbReference type="Rhea" id="RHEA-COMP:14738"/>
        <dbReference type="ChEBI" id="CHEBI:15377"/>
        <dbReference type="ChEBI" id="CHEBI:29985"/>
        <dbReference type="ChEBI" id="CHEBI:57453"/>
        <dbReference type="ChEBI" id="CHEBI:141005"/>
        <dbReference type="EC" id="3.4.19.9"/>
    </reaction>
</comment>
<comment type="subcellular location">
    <subcellularLocation>
        <location evidence="1">Secreted</location>
        <location evidence="1">Extracellular space</location>
    </subcellularLocation>
</comment>
<comment type="similarity">
    <text evidence="2">Belongs to the peptidase C26 family.</text>
</comment>
<dbReference type="PROSITE" id="PS51275">
    <property type="entry name" value="PEPTIDASE_C26_GGH"/>
    <property type="match status" value="1"/>
</dbReference>
<evidence type="ECO:0000256" key="1">
    <source>
        <dbReference type="ARBA" id="ARBA00004239"/>
    </source>
</evidence>
<dbReference type="InterPro" id="IPR029062">
    <property type="entry name" value="Class_I_gatase-like"/>
</dbReference>
<dbReference type="KEGG" id="aplc:110980374"/>
<dbReference type="GO" id="GO:0034722">
    <property type="term" value="F:gamma-glutamyl-peptidase activity"/>
    <property type="evidence" value="ECO:0007669"/>
    <property type="project" value="UniProtKB-UniRule"/>
</dbReference>
<dbReference type="PANTHER" id="PTHR11315:SF0">
    <property type="entry name" value="FOLATE GAMMA-GLUTAMYL HYDROLASE"/>
    <property type="match status" value="1"/>
</dbReference>
<evidence type="ECO:0000313" key="9">
    <source>
        <dbReference type="Proteomes" id="UP000694845"/>
    </source>
</evidence>
<dbReference type="AlphaFoldDB" id="A0A8B7YHG1"/>
<evidence type="ECO:0000256" key="7">
    <source>
        <dbReference type="PROSITE-ProRule" id="PRU00607"/>
    </source>
</evidence>
<evidence type="ECO:0000256" key="2">
    <source>
        <dbReference type="ARBA" id="ARBA00011083"/>
    </source>
</evidence>
<dbReference type="Gene3D" id="3.40.50.880">
    <property type="match status" value="1"/>
</dbReference>
<dbReference type="Proteomes" id="UP000694845">
    <property type="component" value="Unplaced"/>
</dbReference>
<keyword evidence="5 7" id="KW-0378">Hydrolase</keyword>
<dbReference type="PANTHER" id="PTHR11315">
    <property type="entry name" value="PROTEASE FAMILY C26 GAMMA-GLUTAMYL HYDROLASE"/>
    <property type="match status" value="1"/>
</dbReference>
<dbReference type="PROSITE" id="PS51273">
    <property type="entry name" value="GATASE_TYPE_1"/>
    <property type="match status" value="1"/>
</dbReference>
<dbReference type="GeneID" id="110980374"/>
<feature type="active site" description="Proton donor" evidence="6">
    <location>
        <position position="246"/>
    </location>
</feature>
<feature type="signal peptide" evidence="8">
    <location>
        <begin position="1"/>
        <end position="29"/>
    </location>
</feature>
<evidence type="ECO:0000313" key="10">
    <source>
        <dbReference type="RefSeq" id="XP_022092688.1"/>
    </source>
</evidence>